<protein>
    <submittedName>
        <fullName evidence="1">Uncharacterized protein</fullName>
    </submittedName>
</protein>
<organism evidence="1 2">
    <name type="scientific">Linnemannia schmuckeri</name>
    <dbReference type="NCBI Taxonomy" id="64567"/>
    <lineage>
        <taxon>Eukaryota</taxon>
        <taxon>Fungi</taxon>
        <taxon>Fungi incertae sedis</taxon>
        <taxon>Mucoromycota</taxon>
        <taxon>Mortierellomycotina</taxon>
        <taxon>Mortierellomycetes</taxon>
        <taxon>Mortierellales</taxon>
        <taxon>Mortierellaceae</taxon>
        <taxon>Linnemannia</taxon>
    </lineage>
</organism>
<proteinExistence type="predicted"/>
<reference evidence="1" key="1">
    <citation type="journal article" date="2020" name="Fungal Divers.">
        <title>Resolving the Mortierellaceae phylogeny through synthesis of multi-gene phylogenetics and phylogenomics.</title>
        <authorList>
            <person name="Vandepol N."/>
            <person name="Liber J."/>
            <person name="Desiro A."/>
            <person name="Na H."/>
            <person name="Kennedy M."/>
            <person name="Barry K."/>
            <person name="Grigoriev I.V."/>
            <person name="Miller A.N."/>
            <person name="O'Donnell K."/>
            <person name="Stajich J.E."/>
            <person name="Bonito G."/>
        </authorList>
    </citation>
    <scope>NUCLEOTIDE SEQUENCE</scope>
    <source>
        <strain evidence="1">NRRL 6426</strain>
    </source>
</reference>
<keyword evidence="2" id="KW-1185">Reference proteome</keyword>
<dbReference type="AlphaFoldDB" id="A0A9P5RYE0"/>
<comment type="caution">
    <text evidence="1">The sequence shown here is derived from an EMBL/GenBank/DDBJ whole genome shotgun (WGS) entry which is preliminary data.</text>
</comment>
<evidence type="ECO:0000313" key="1">
    <source>
        <dbReference type="EMBL" id="KAF9148404.1"/>
    </source>
</evidence>
<dbReference type="OrthoDB" id="2360563at2759"/>
<dbReference type="EMBL" id="JAAAUQ010000665">
    <property type="protein sequence ID" value="KAF9148404.1"/>
    <property type="molecule type" value="Genomic_DNA"/>
</dbReference>
<name>A0A9P5RYE0_9FUNG</name>
<gene>
    <name evidence="1" type="ORF">BG015_009866</name>
</gene>
<evidence type="ECO:0000313" key="2">
    <source>
        <dbReference type="Proteomes" id="UP000748756"/>
    </source>
</evidence>
<sequence length="346" mass="39771">MPRTHSPIIADRHSSEALTSLKVLLRINQYIAQVTLPFIYRNPFCDERAYILFGKQGHRGMARTLLGNVLGDVTGLSEDVILEFKLDLSPSPSATNIDAMNASGLPRLRPLNYLGHLHCRNIHMRIFTGTSLESKTNFRWSRCLFNNRMDPDDVEEKKELAWYFWEAALYRNTLWALATPVLDQLEALESPLSDIFRWTRVVDRLARLETLRFCLDEVPFNNASIISVDGNGASEAYKVKATQALSHFVREHTQLFRGQLKTVNPSQRQMPSRYFDQPWHIDFQQQVYRPLPPIYRPTSLSKDNWVRLLTHPEITDLGYVKEISVKSGMWGLDLSVGGLEEYSGFL</sequence>
<accession>A0A9P5RYE0</accession>
<dbReference type="Proteomes" id="UP000748756">
    <property type="component" value="Unassembled WGS sequence"/>
</dbReference>